<feature type="region of interest" description="Disordered" evidence="8">
    <location>
        <begin position="100"/>
        <end position="130"/>
    </location>
</feature>
<dbReference type="InterPro" id="IPR000629">
    <property type="entry name" value="RNA-helicase_DEAD-box_CS"/>
</dbReference>
<dbReference type="GO" id="GO:0003723">
    <property type="term" value="F:RNA binding"/>
    <property type="evidence" value="ECO:0007669"/>
    <property type="project" value="UniProtKB-KW"/>
</dbReference>
<dbReference type="Pfam" id="PF00271">
    <property type="entry name" value="Helicase_C"/>
    <property type="match status" value="1"/>
</dbReference>
<evidence type="ECO:0000256" key="8">
    <source>
        <dbReference type="SAM" id="MobiDB-lite"/>
    </source>
</evidence>
<dbReference type="GO" id="GO:0016787">
    <property type="term" value="F:hydrolase activity"/>
    <property type="evidence" value="ECO:0007669"/>
    <property type="project" value="UniProtKB-KW"/>
</dbReference>
<keyword evidence="4" id="KW-0378">Hydrolase</keyword>
<feature type="compositionally biased region" description="Low complexity" evidence="8">
    <location>
        <begin position="100"/>
        <end position="122"/>
    </location>
</feature>
<dbReference type="SUPFAM" id="SSF52540">
    <property type="entry name" value="P-loop containing nucleoside triphosphate hydrolases"/>
    <property type="match status" value="1"/>
</dbReference>
<keyword evidence="5" id="KW-0347">Helicase</keyword>
<dbReference type="EMBL" id="JALLAZ020001483">
    <property type="protein sequence ID" value="KAL3774193.1"/>
    <property type="molecule type" value="Genomic_DNA"/>
</dbReference>
<dbReference type="Proteomes" id="UP001530315">
    <property type="component" value="Unassembled WGS sequence"/>
</dbReference>
<dbReference type="GO" id="GO:0003724">
    <property type="term" value="F:RNA helicase activity"/>
    <property type="evidence" value="ECO:0007669"/>
    <property type="project" value="UniProtKB-EC"/>
</dbReference>
<comment type="caution">
    <text evidence="11">The sequence shown here is derived from an EMBL/GenBank/DDBJ whole genome shotgun (WGS) entry which is preliminary data.</text>
</comment>
<evidence type="ECO:0000259" key="10">
    <source>
        <dbReference type="PROSITE" id="PS51194"/>
    </source>
</evidence>
<dbReference type="InterPro" id="IPR044742">
    <property type="entry name" value="DEAD/DEAH_RhlB"/>
</dbReference>
<feature type="domain" description="Helicase ATP-binding" evidence="9">
    <location>
        <begin position="221"/>
        <end position="414"/>
    </location>
</feature>
<dbReference type="SMART" id="SM00490">
    <property type="entry name" value="HELICc"/>
    <property type="match status" value="1"/>
</dbReference>
<evidence type="ECO:0000259" key="9">
    <source>
        <dbReference type="PROSITE" id="PS51192"/>
    </source>
</evidence>
<dbReference type="Pfam" id="PF26142">
    <property type="entry name" value="DD_DDX21-DDX50"/>
    <property type="match status" value="1"/>
</dbReference>
<comment type="similarity">
    <text evidence="1">Belongs to the DEAD box helicase family. DDX21/DDX50 subfamily.</text>
</comment>
<feature type="compositionally biased region" description="Gly residues" evidence="8">
    <location>
        <begin position="799"/>
        <end position="849"/>
    </location>
</feature>
<keyword evidence="7" id="KW-0694">RNA-binding</keyword>
<dbReference type="PANTHER" id="PTHR47959">
    <property type="entry name" value="ATP-DEPENDENT RNA HELICASE RHLE-RELATED"/>
    <property type="match status" value="1"/>
</dbReference>
<evidence type="ECO:0000313" key="12">
    <source>
        <dbReference type="Proteomes" id="UP001530315"/>
    </source>
</evidence>
<sequence length="900" mass="95573">MLIIQSRKRTRHATIAMTVAALGIVSSLRRGSTSRAFVRAAFAPAGGGGIGRGTAAASSSSIVAGPPYAFVVVDGAGYATGRSRGVDRIVVVDGGSDSALRAISSPREPSSSSRSMSTATTETETETDHELERALDEILGEALLEAENPPADALVGGRGHIEGSRAFPKDLVEEDEDDYTNPKFLSTSNPHWTRCGVPQDIIDVLSHKGITHFTPVQAKAIRPVLAGRDVIGRSRTGTGKTLAFGIPALIRIVEIAKETGNAEVMRDGTVRMRRGRLPGMIVLCPTRELAKQVEEELGIVCKSLGLFSALFHGGVSYEPQARNLRQGVDIVVGTPGRIMDHLERGNLDLRECNVVVLDEADEMLNMGFAEDVEVILEGAGSANDKKMQCLLFSATTPPWVKEIGSRYQKNALSIDITGDQAGARTATTVRHTAIQVPFGPDAKKSILEDIIAVEISKDVNLDGTGSDSEDEEAEDYNAIAAAVRDAKSKSHGAMQQKIFGKTIVFTETKAECDELVSGGVFKTLTAQAIHGDVAQKQRDSTLAAFRAGAFNVLVATDVAARGIDIKDVDLVIQLNPPRDTDTYVHRSGRTGRAGAKGISVVLFQQNQARDIVRMEKSLGHGFKFELLGPPSTEAALNAAAKTSAVACRSVADETVGYFKDAANSLLASTDDPADIVARCLAAIARRTVSVESRSLLTGEAGYSTVEMTNSRGRPISPADVMFTVSKLSRMSQKDGGDNSFDGDVGKIQINQESGNAVFDMGVEDAKRLIKFSQDIDAGGAVFSIMKELEIERGRFFGESFGGRGGRGGGRGGYGRGGGSYGRGGGSYGRGGGRGGYEGGYRGDSSGGYRGNRNSGYRGDGNERSFGRGNRFDSGSAGRNDQDGGRRYSSSRSQRSQSNEW</sequence>
<feature type="domain" description="Helicase C-terminal" evidence="10">
    <location>
        <begin position="478"/>
        <end position="637"/>
    </location>
</feature>
<evidence type="ECO:0000256" key="2">
    <source>
        <dbReference type="ARBA" id="ARBA00012552"/>
    </source>
</evidence>
<reference evidence="11 12" key="1">
    <citation type="submission" date="2024-10" db="EMBL/GenBank/DDBJ databases">
        <title>Updated reference genomes for cyclostephanoid diatoms.</title>
        <authorList>
            <person name="Roberts W.R."/>
            <person name="Alverson A.J."/>
        </authorList>
    </citation>
    <scope>NUCLEOTIDE SEQUENCE [LARGE SCALE GENOMIC DNA]</scope>
    <source>
        <strain evidence="11 12">AJA276-08</strain>
    </source>
</reference>
<dbReference type="CDD" id="cd12938">
    <property type="entry name" value="GUCT_Hera"/>
    <property type="match status" value="1"/>
</dbReference>
<keyword evidence="12" id="KW-1185">Reference proteome</keyword>
<dbReference type="AlphaFoldDB" id="A0ABD3NE57"/>
<dbReference type="PROSITE" id="PS51192">
    <property type="entry name" value="HELICASE_ATP_BIND_1"/>
    <property type="match status" value="1"/>
</dbReference>
<dbReference type="PROSITE" id="PS00039">
    <property type="entry name" value="DEAD_ATP_HELICASE"/>
    <property type="match status" value="1"/>
</dbReference>
<accession>A0ABD3NE57</accession>
<dbReference type="CDD" id="cd18787">
    <property type="entry name" value="SF2_C_DEAD"/>
    <property type="match status" value="1"/>
</dbReference>
<dbReference type="InterPro" id="IPR050079">
    <property type="entry name" value="DEAD_box_RNA_helicase"/>
</dbReference>
<protein>
    <recommendedName>
        <fullName evidence="2">RNA helicase</fullName>
        <ecNumber evidence="2">3.6.4.13</ecNumber>
    </recommendedName>
</protein>
<evidence type="ECO:0000256" key="6">
    <source>
        <dbReference type="ARBA" id="ARBA00022840"/>
    </source>
</evidence>
<dbReference type="CDD" id="cd00268">
    <property type="entry name" value="DEADc"/>
    <property type="match status" value="1"/>
</dbReference>
<evidence type="ECO:0000256" key="5">
    <source>
        <dbReference type="ARBA" id="ARBA00022806"/>
    </source>
</evidence>
<keyword evidence="3" id="KW-0547">Nucleotide-binding</keyword>
<dbReference type="InterPro" id="IPR027417">
    <property type="entry name" value="P-loop_NTPase"/>
</dbReference>
<feature type="region of interest" description="Disordered" evidence="8">
    <location>
        <begin position="796"/>
        <end position="900"/>
    </location>
</feature>
<evidence type="ECO:0000256" key="1">
    <source>
        <dbReference type="ARBA" id="ARBA00006517"/>
    </source>
</evidence>
<evidence type="ECO:0000313" key="11">
    <source>
        <dbReference type="EMBL" id="KAL3774193.1"/>
    </source>
</evidence>
<dbReference type="InterPro" id="IPR012562">
    <property type="entry name" value="GUCT"/>
</dbReference>
<evidence type="ECO:0000256" key="7">
    <source>
        <dbReference type="ARBA" id="ARBA00022884"/>
    </source>
</evidence>
<dbReference type="InterPro" id="IPR011545">
    <property type="entry name" value="DEAD/DEAH_box_helicase_dom"/>
</dbReference>
<dbReference type="InterPro" id="IPR014001">
    <property type="entry name" value="Helicase_ATP-bd"/>
</dbReference>
<keyword evidence="6" id="KW-0067">ATP-binding</keyword>
<dbReference type="InterPro" id="IPR059027">
    <property type="entry name" value="DD_DDX21-DDX50"/>
</dbReference>
<gene>
    <name evidence="11" type="ORF">ACHAW5_000171</name>
</gene>
<evidence type="ECO:0000256" key="4">
    <source>
        <dbReference type="ARBA" id="ARBA00022801"/>
    </source>
</evidence>
<name>A0ABD3NE57_9STRA</name>
<dbReference type="Gene3D" id="3.40.50.300">
    <property type="entry name" value="P-loop containing nucleotide triphosphate hydrolases"/>
    <property type="match status" value="2"/>
</dbReference>
<dbReference type="Pfam" id="PF08152">
    <property type="entry name" value="GUCT"/>
    <property type="match status" value="1"/>
</dbReference>
<feature type="compositionally biased region" description="Low complexity" evidence="8">
    <location>
        <begin position="886"/>
        <end position="900"/>
    </location>
</feature>
<dbReference type="PROSITE" id="PS51194">
    <property type="entry name" value="HELICASE_CTER"/>
    <property type="match status" value="1"/>
</dbReference>
<proteinExistence type="inferred from homology"/>
<dbReference type="GO" id="GO:0005524">
    <property type="term" value="F:ATP binding"/>
    <property type="evidence" value="ECO:0007669"/>
    <property type="project" value="UniProtKB-KW"/>
</dbReference>
<dbReference type="PANTHER" id="PTHR47959:SF1">
    <property type="entry name" value="ATP-DEPENDENT RNA HELICASE DBPA"/>
    <property type="match status" value="1"/>
</dbReference>
<dbReference type="InterPro" id="IPR001650">
    <property type="entry name" value="Helicase_C-like"/>
</dbReference>
<dbReference type="Pfam" id="PF00270">
    <property type="entry name" value="DEAD"/>
    <property type="match status" value="1"/>
</dbReference>
<dbReference type="EC" id="3.6.4.13" evidence="2"/>
<organism evidence="11 12">
    <name type="scientific">Stephanodiscus triporus</name>
    <dbReference type="NCBI Taxonomy" id="2934178"/>
    <lineage>
        <taxon>Eukaryota</taxon>
        <taxon>Sar</taxon>
        <taxon>Stramenopiles</taxon>
        <taxon>Ochrophyta</taxon>
        <taxon>Bacillariophyta</taxon>
        <taxon>Coscinodiscophyceae</taxon>
        <taxon>Thalassiosirophycidae</taxon>
        <taxon>Stephanodiscales</taxon>
        <taxon>Stephanodiscaceae</taxon>
        <taxon>Stephanodiscus</taxon>
    </lineage>
</organism>
<evidence type="ECO:0000256" key="3">
    <source>
        <dbReference type="ARBA" id="ARBA00022741"/>
    </source>
</evidence>
<dbReference type="SMART" id="SM00487">
    <property type="entry name" value="DEXDc"/>
    <property type="match status" value="1"/>
</dbReference>